<dbReference type="EMBL" id="BGZK01000583">
    <property type="protein sequence ID" value="GBP51559.1"/>
    <property type="molecule type" value="Genomic_DNA"/>
</dbReference>
<evidence type="ECO:0000313" key="3">
    <source>
        <dbReference type="Proteomes" id="UP000299102"/>
    </source>
</evidence>
<comment type="caution">
    <text evidence="2">The sequence shown here is derived from an EMBL/GenBank/DDBJ whole genome shotgun (WGS) entry which is preliminary data.</text>
</comment>
<protein>
    <submittedName>
        <fullName evidence="2">Uncharacterized protein</fullName>
    </submittedName>
</protein>
<evidence type="ECO:0000256" key="1">
    <source>
        <dbReference type="SAM" id="MobiDB-lite"/>
    </source>
</evidence>
<feature type="compositionally biased region" description="Basic and acidic residues" evidence="1">
    <location>
        <begin position="11"/>
        <end position="23"/>
    </location>
</feature>
<reference evidence="2 3" key="1">
    <citation type="journal article" date="2019" name="Commun. Biol.">
        <title>The bagworm genome reveals a unique fibroin gene that provides high tensile strength.</title>
        <authorList>
            <person name="Kono N."/>
            <person name="Nakamura H."/>
            <person name="Ohtoshi R."/>
            <person name="Tomita M."/>
            <person name="Numata K."/>
            <person name="Arakawa K."/>
        </authorList>
    </citation>
    <scope>NUCLEOTIDE SEQUENCE [LARGE SCALE GENOMIC DNA]</scope>
</reference>
<keyword evidence="3" id="KW-1185">Reference proteome</keyword>
<accession>A0A4C1WMN0</accession>
<organism evidence="2 3">
    <name type="scientific">Eumeta variegata</name>
    <name type="common">Bagworm moth</name>
    <name type="synonym">Eumeta japonica</name>
    <dbReference type="NCBI Taxonomy" id="151549"/>
    <lineage>
        <taxon>Eukaryota</taxon>
        <taxon>Metazoa</taxon>
        <taxon>Ecdysozoa</taxon>
        <taxon>Arthropoda</taxon>
        <taxon>Hexapoda</taxon>
        <taxon>Insecta</taxon>
        <taxon>Pterygota</taxon>
        <taxon>Neoptera</taxon>
        <taxon>Endopterygota</taxon>
        <taxon>Lepidoptera</taxon>
        <taxon>Glossata</taxon>
        <taxon>Ditrysia</taxon>
        <taxon>Tineoidea</taxon>
        <taxon>Psychidae</taxon>
        <taxon>Oiketicinae</taxon>
        <taxon>Eumeta</taxon>
    </lineage>
</organism>
<evidence type="ECO:0000313" key="2">
    <source>
        <dbReference type="EMBL" id="GBP51559.1"/>
    </source>
</evidence>
<dbReference type="Proteomes" id="UP000299102">
    <property type="component" value="Unassembled WGS sequence"/>
</dbReference>
<feature type="region of interest" description="Disordered" evidence="1">
    <location>
        <begin position="1"/>
        <end position="24"/>
    </location>
</feature>
<name>A0A4C1WMN0_EUMVA</name>
<gene>
    <name evidence="2" type="ORF">EVAR_34445_1</name>
</gene>
<proteinExistence type="predicted"/>
<dbReference type="AlphaFoldDB" id="A0A4C1WMN0"/>
<sequence length="106" mass="11882">MNAKKVPLLKTNEEQHRKSRPDEDGIENGIMVGIECGIEIRTKRLFGIGIRNGARSKIRAGLLNPNLLSPRPGSELKAKLRSKSKVRQIGIEIRIGIEIVNGRYIR</sequence>